<reference evidence="2 3" key="1">
    <citation type="submission" date="2024-02" db="EMBL/GenBank/DDBJ databases">
        <title>De novo assembly and annotation of 12 fungi associated with fruit tree decline syndrome in Ontario, Canada.</title>
        <authorList>
            <person name="Sulman M."/>
            <person name="Ellouze W."/>
            <person name="Ilyukhin E."/>
        </authorList>
    </citation>
    <scope>NUCLEOTIDE SEQUENCE [LARGE SCALE GENOMIC DNA]</scope>
    <source>
        <strain evidence="2 3">M42-189</strain>
    </source>
</reference>
<evidence type="ECO:0000313" key="2">
    <source>
        <dbReference type="EMBL" id="KAL1592004.1"/>
    </source>
</evidence>
<dbReference type="EMBL" id="JAKJXO020000022">
    <property type="protein sequence ID" value="KAL1592004.1"/>
    <property type="molecule type" value="Genomic_DNA"/>
</dbReference>
<dbReference type="PANTHER" id="PTHR19879">
    <property type="entry name" value="TRANSCRIPTION INITIATION FACTOR TFIID"/>
    <property type="match status" value="1"/>
</dbReference>
<dbReference type="SMART" id="SM00320">
    <property type="entry name" value="WD40"/>
    <property type="match status" value="3"/>
</dbReference>
<proteinExistence type="predicted"/>
<sequence>MTMSSFVLLLSGLLCAANAEALYPETVLRPPSLLHDFQKNNISTSWAPGHPKEWSDKEALRYEFSDGGPYRYTSGAIFATALSSDEKFLVTVNTSNHVSVVDFATGTQVFDCTLSSTYQAEYRAVRILTGSSGYDVLVSMNYQEVQKLHLSPQGGYLGNVTVYPGGLLYEKGSPSISHNERLFITAVPTAGQYNIYNLDDPSVHLTLNNQPDDMYDASITPNDAYVVTRSYSYSGMPGSTKMWSATTGALLRDFNNTNSETLAISPDGTLLVTSLSREAVQLWSLTNATAPPTTLPFPEQTNGVQRLAWSPDGTYLAVGTYKNLLVWKLSPAPTLIQWYQIEANGHDVSGLLWLEDSKRLAYRVFGGLEIYDFESNLKYRWGSSPNSHWVDGAYMVENTILAKGKGWIGGLDGDAKVRFWEVPA</sequence>
<dbReference type="PANTHER" id="PTHR19879:SF9">
    <property type="entry name" value="TRANSCRIPTION INITIATION FACTOR TFIID SUBUNIT 5"/>
    <property type="match status" value="1"/>
</dbReference>
<dbReference type="InterPro" id="IPR015943">
    <property type="entry name" value="WD40/YVTN_repeat-like_dom_sf"/>
</dbReference>
<dbReference type="Gene3D" id="2.130.10.10">
    <property type="entry name" value="YVTN repeat-like/Quinoprotein amine dehydrogenase"/>
    <property type="match status" value="1"/>
</dbReference>
<keyword evidence="1" id="KW-0732">Signal</keyword>
<evidence type="ECO:0000256" key="1">
    <source>
        <dbReference type="SAM" id="SignalP"/>
    </source>
</evidence>
<accession>A0ABR3QJ95</accession>
<name>A0ABR3QJ95_9PLEO</name>
<gene>
    <name evidence="2" type="ORF">SLS60_011596</name>
</gene>
<dbReference type="InterPro" id="IPR036322">
    <property type="entry name" value="WD40_repeat_dom_sf"/>
</dbReference>
<dbReference type="Pfam" id="PF00400">
    <property type="entry name" value="WD40"/>
    <property type="match status" value="1"/>
</dbReference>
<evidence type="ECO:0000313" key="3">
    <source>
        <dbReference type="Proteomes" id="UP001521785"/>
    </source>
</evidence>
<feature type="signal peptide" evidence="1">
    <location>
        <begin position="1"/>
        <end position="21"/>
    </location>
</feature>
<dbReference type="Proteomes" id="UP001521785">
    <property type="component" value="Unassembled WGS sequence"/>
</dbReference>
<protein>
    <recommendedName>
        <fullName evidence="4">WD40 repeat-like protein</fullName>
    </recommendedName>
</protein>
<feature type="chain" id="PRO_5047208130" description="WD40 repeat-like protein" evidence="1">
    <location>
        <begin position="22"/>
        <end position="424"/>
    </location>
</feature>
<comment type="caution">
    <text evidence="2">The sequence shown here is derived from an EMBL/GenBank/DDBJ whole genome shotgun (WGS) entry which is preliminary data.</text>
</comment>
<evidence type="ECO:0008006" key="4">
    <source>
        <dbReference type="Google" id="ProtNLM"/>
    </source>
</evidence>
<organism evidence="2 3">
    <name type="scientific">Paraconiothyrium brasiliense</name>
    <dbReference type="NCBI Taxonomy" id="300254"/>
    <lineage>
        <taxon>Eukaryota</taxon>
        <taxon>Fungi</taxon>
        <taxon>Dikarya</taxon>
        <taxon>Ascomycota</taxon>
        <taxon>Pezizomycotina</taxon>
        <taxon>Dothideomycetes</taxon>
        <taxon>Pleosporomycetidae</taxon>
        <taxon>Pleosporales</taxon>
        <taxon>Massarineae</taxon>
        <taxon>Didymosphaeriaceae</taxon>
        <taxon>Paraconiothyrium</taxon>
    </lineage>
</organism>
<keyword evidence="3" id="KW-1185">Reference proteome</keyword>
<dbReference type="SUPFAM" id="SSF50978">
    <property type="entry name" value="WD40 repeat-like"/>
    <property type="match status" value="1"/>
</dbReference>
<dbReference type="InterPro" id="IPR001680">
    <property type="entry name" value="WD40_rpt"/>
</dbReference>